<evidence type="ECO:0000313" key="2">
    <source>
        <dbReference type="EMBL" id="GIX85856.1"/>
    </source>
</evidence>
<dbReference type="Proteomes" id="UP001054945">
    <property type="component" value="Unassembled WGS sequence"/>
</dbReference>
<gene>
    <name evidence="2" type="ORF">CEXT_554431</name>
</gene>
<reference evidence="2 3" key="1">
    <citation type="submission" date="2021-06" db="EMBL/GenBank/DDBJ databases">
        <title>Caerostris extrusa draft genome.</title>
        <authorList>
            <person name="Kono N."/>
            <person name="Arakawa K."/>
        </authorList>
    </citation>
    <scope>NUCLEOTIDE SEQUENCE [LARGE SCALE GENOMIC DNA]</scope>
</reference>
<proteinExistence type="predicted"/>
<feature type="region of interest" description="Disordered" evidence="1">
    <location>
        <begin position="1"/>
        <end position="46"/>
    </location>
</feature>
<protein>
    <submittedName>
        <fullName evidence="2">Uncharacterized protein</fullName>
    </submittedName>
</protein>
<sequence>MKDLHSKKQRNFFPEGSPHHPAIGSNGCHQEVSASTAQRNDEHTFQLSRRHKRFPLDVLIADKSQCSITETCNAHSLIFLCKKNISIPLKLEKPTIVKKAHRWNRTPSHTYPLKFILDHAHSRTQTSITTCSYLIYVCNEKSVDQYREEESKMHLKILEENPFEKGNHTVIIPRGPAPF</sequence>
<name>A0AAV4NQ91_CAEEX</name>
<comment type="caution">
    <text evidence="2">The sequence shown here is derived from an EMBL/GenBank/DDBJ whole genome shotgun (WGS) entry which is preliminary data.</text>
</comment>
<keyword evidence="3" id="KW-1185">Reference proteome</keyword>
<organism evidence="2 3">
    <name type="scientific">Caerostris extrusa</name>
    <name type="common">Bark spider</name>
    <name type="synonym">Caerostris bankana</name>
    <dbReference type="NCBI Taxonomy" id="172846"/>
    <lineage>
        <taxon>Eukaryota</taxon>
        <taxon>Metazoa</taxon>
        <taxon>Ecdysozoa</taxon>
        <taxon>Arthropoda</taxon>
        <taxon>Chelicerata</taxon>
        <taxon>Arachnida</taxon>
        <taxon>Araneae</taxon>
        <taxon>Araneomorphae</taxon>
        <taxon>Entelegynae</taxon>
        <taxon>Araneoidea</taxon>
        <taxon>Araneidae</taxon>
        <taxon>Caerostris</taxon>
    </lineage>
</organism>
<accession>A0AAV4NQ91</accession>
<evidence type="ECO:0000256" key="1">
    <source>
        <dbReference type="SAM" id="MobiDB-lite"/>
    </source>
</evidence>
<dbReference type="AlphaFoldDB" id="A0AAV4NQ91"/>
<dbReference type="EMBL" id="BPLR01003547">
    <property type="protein sequence ID" value="GIX85856.1"/>
    <property type="molecule type" value="Genomic_DNA"/>
</dbReference>
<evidence type="ECO:0000313" key="3">
    <source>
        <dbReference type="Proteomes" id="UP001054945"/>
    </source>
</evidence>